<dbReference type="STRING" id="1121098.HMPREF1534_03957"/>
<comment type="caution">
    <text evidence="1">The sequence shown here is derived from an EMBL/GenBank/DDBJ whole genome shotgun (WGS) entry which is preliminary data.</text>
</comment>
<dbReference type="RefSeq" id="WP_005945689.1">
    <property type="nucleotide sequence ID" value="NZ_KB890377.1"/>
</dbReference>
<protein>
    <recommendedName>
        <fullName evidence="3">DUF4221 domain-containing protein</fullName>
    </recommendedName>
</protein>
<evidence type="ECO:0008006" key="3">
    <source>
        <dbReference type="Google" id="ProtNLM"/>
    </source>
</evidence>
<evidence type="ECO:0000313" key="1">
    <source>
        <dbReference type="EMBL" id="EOA52066.1"/>
    </source>
</evidence>
<dbReference type="GeneID" id="60060185"/>
<name>U6R8U1_9BACT</name>
<evidence type="ECO:0000313" key="2">
    <source>
        <dbReference type="Proteomes" id="UP000017831"/>
    </source>
</evidence>
<accession>U6R8U1</accession>
<dbReference type="PATRIC" id="fig|1121098.3.peg.4044"/>
<sequence length="360" mass="41268">MKTKNLIAVIAAALLSSCMPQKEVAGDVSFSREDFQTTKELSNPQEIAIDSLLNPAGFRVMNDSVLVVVNQPNCEFLLELYSLNTLQPLAQLITKGNGPGEMFSCALGLHSNASDNFYLQDPNSKTCYIVDLKTLLNSRKFVPDEQFRYSSEVLPTSDLCLLDDNRYIGYHMWYLDDKQFSKVDSPIGYYQKGEDSGKGMDDFPFFVASVNGARLFKNPQTQELWTADMHRDAIRIYNDSLKQIRELVGPDHFSPEYTRRQIDAPVAFVTFADECDYHAYTDYYITDKHIYLVYEGNKHFDMKNLSPVEIFKLDFDGNLLCNYKLDRYVYSISINRKEDTLYCASRPSVMEPPVILKYKL</sequence>
<dbReference type="HOGENOM" id="CLU_768707_0_0_10"/>
<proteinExistence type="predicted"/>
<dbReference type="PROSITE" id="PS51257">
    <property type="entry name" value="PROKAR_LIPOPROTEIN"/>
    <property type="match status" value="1"/>
</dbReference>
<dbReference type="Pfam" id="PF15869">
    <property type="entry name" value="TolB_like"/>
    <property type="match status" value="1"/>
</dbReference>
<keyword evidence="2" id="KW-1185">Reference proteome</keyword>
<dbReference type="OrthoDB" id="1025612at2"/>
<gene>
    <name evidence="1" type="ORF">HMPREF1534_03957</name>
</gene>
<dbReference type="Proteomes" id="UP000017831">
    <property type="component" value="Unassembled WGS sequence"/>
</dbReference>
<dbReference type="EMBL" id="AQHY01000045">
    <property type="protein sequence ID" value="EOA52066.1"/>
    <property type="molecule type" value="Genomic_DNA"/>
</dbReference>
<dbReference type="SUPFAM" id="SSF50969">
    <property type="entry name" value="YVTN repeat-like/Quinoprotein amine dehydrogenase"/>
    <property type="match status" value="1"/>
</dbReference>
<dbReference type="AlphaFoldDB" id="U6R8U1"/>
<dbReference type="InterPro" id="IPR011044">
    <property type="entry name" value="Quino_amine_DH_bsu"/>
</dbReference>
<reference evidence="1 2" key="1">
    <citation type="submission" date="2013-04" db="EMBL/GenBank/DDBJ databases">
        <title>The Genome Sequence of Bacteroides massiliensis DSM 17679.</title>
        <authorList>
            <consortium name="The Broad Institute Genomics Platform"/>
            <person name="Earl A."/>
            <person name="Ward D."/>
            <person name="Feldgarden M."/>
            <person name="Gevers D."/>
            <person name="Martens E."/>
            <person name="Fenner L."/>
            <person name="Roux V."/>
            <person name="Mallet M.N."/>
            <person name="Raoult D."/>
            <person name="Walker B."/>
            <person name="Young S."/>
            <person name="Zeng Q."/>
            <person name="Gargeya S."/>
            <person name="Fitzgerald M."/>
            <person name="Haas B."/>
            <person name="Abouelleil A."/>
            <person name="Allen A.W."/>
            <person name="Alvarado L."/>
            <person name="Arachchi H.M."/>
            <person name="Berlin A.M."/>
            <person name="Chapman S.B."/>
            <person name="Gainer-Dewar J."/>
            <person name="Goldberg J."/>
            <person name="Griggs A."/>
            <person name="Gujja S."/>
            <person name="Hansen M."/>
            <person name="Howarth C."/>
            <person name="Imamovic A."/>
            <person name="Ireland A."/>
            <person name="Larimer J."/>
            <person name="McCowan C."/>
            <person name="Murphy C."/>
            <person name="Pearson M."/>
            <person name="Poon T.W."/>
            <person name="Priest M."/>
            <person name="Roberts A."/>
            <person name="Saif S."/>
            <person name="Shea T."/>
            <person name="Sisk P."/>
            <person name="Sykes S."/>
            <person name="Wortman J."/>
            <person name="Nusbaum C."/>
            <person name="Birren B."/>
        </authorList>
    </citation>
    <scope>NUCLEOTIDE SEQUENCE [LARGE SCALE GENOMIC DNA]</scope>
    <source>
        <strain evidence="2">B84634 / Timone 84634 / DSM 17679 / JCM 13223</strain>
    </source>
</reference>
<organism evidence="1 2">
    <name type="scientific">Phocaeicola massiliensis B84634 = Timone 84634 = DSM 17679 = JCM 13223</name>
    <dbReference type="NCBI Taxonomy" id="1121098"/>
    <lineage>
        <taxon>Bacteria</taxon>
        <taxon>Pseudomonadati</taxon>
        <taxon>Bacteroidota</taxon>
        <taxon>Bacteroidia</taxon>
        <taxon>Bacteroidales</taxon>
        <taxon>Bacteroidaceae</taxon>
        <taxon>Phocaeicola</taxon>
    </lineage>
</organism>